<keyword evidence="8" id="KW-1185">Reference proteome</keyword>
<dbReference type="InterPro" id="IPR023795">
    <property type="entry name" value="Serpin_CS"/>
</dbReference>
<dbReference type="InParanoid" id="A0A5N4AXI9"/>
<dbReference type="EMBL" id="VVIM01000002">
    <property type="protein sequence ID" value="KAB0801968.1"/>
    <property type="molecule type" value="Genomic_DNA"/>
</dbReference>
<comment type="caution">
    <text evidence="7">The sequence shown here is derived from an EMBL/GenBank/DDBJ whole genome shotgun (WGS) entry which is preliminary data.</text>
</comment>
<dbReference type="FunCoup" id="A0A5N4AXI9">
    <property type="interactions" value="35"/>
</dbReference>
<evidence type="ECO:0000313" key="8">
    <source>
        <dbReference type="Proteomes" id="UP000327044"/>
    </source>
</evidence>
<dbReference type="CDD" id="cd19601">
    <property type="entry name" value="serpin42Da-like"/>
    <property type="match status" value="1"/>
</dbReference>
<dbReference type="SMART" id="SM00093">
    <property type="entry name" value="SERPIN"/>
    <property type="match status" value="1"/>
</dbReference>
<name>A0A5N4AXI9_PHOPY</name>
<dbReference type="Pfam" id="PF00079">
    <property type="entry name" value="Serpin"/>
    <property type="match status" value="1"/>
</dbReference>
<dbReference type="InterPro" id="IPR036186">
    <property type="entry name" value="Serpin_sf"/>
</dbReference>
<comment type="similarity">
    <text evidence="1 4">Belongs to the serpin family.</text>
</comment>
<dbReference type="Gene3D" id="3.30.497.10">
    <property type="entry name" value="Antithrombin, subunit I, domain 2"/>
    <property type="match status" value="1"/>
</dbReference>
<feature type="chain" id="PRO_5024276891" description="Serpin domain-containing protein" evidence="5">
    <location>
        <begin position="16"/>
        <end position="381"/>
    </location>
</feature>
<evidence type="ECO:0000256" key="2">
    <source>
        <dbReference type="ARBA" id="ARBA00022690"/>
    </source>
</evidence>
<dbReference type="GO" id="GO:0004867">
    <property type="term" value="F:serine-type endopeptidase inhibitor activity"/>
    <property type="evidence" value="ECO:0007669"/>
    <property type="project" value="UniProtKB-KW"/>
</dbReference>
<evidence type="ECO:0000256" key="4">
    <source>
        <dbReference type="RuleBase" id="RU000411"/>
    </source>
</evidence>
<evidence type="ECO:0000256" key="1">
    <source>
        <dbReference type="ARBA" id="ARBA00009500"/>
    </source>
</evidence>
<reference evidence="7 8" key="1">
    <citation type="journal article" date="2018" name="Elife">
        <title>Firefly genomes illuminate parallel origins of bioluminescence in beetles.</title>
        <authorList>
            <person name="Fallon T.R."/>
            <person name="Lower S.E."/>
            <person name="Chang C.H."/>
            <person name="Bessho-Uehara M."/>
            <person name="Martin G.J."/>
            <person name="Bewick A.J."/>
            <person name="Behringer M."/>
            <person name="Debat H.J."/>
            <person name="Wong I."/>
            <person name="Day J.C."/>
            <person name="Suvorov A."/>
            <person name="Silva C.J."/>
            <person name="Stanger-Hall K.F."/>
            <person name="Hall D.W."/>
            <person name="Schmitz R.J."/>
            <person name="Nelson D.R."/>
            <person name="Lewis S.M."/>
            <person name="Shigenobu S."/>
            <person name="Bybee S.M."/>
            <person name="Larracuente A.M."/>
            <person name="Oba Y."/>
            <person name="Weng J.K."/>
        </authorList>
    </citation>
    <scope>NUCLEOTIDE SEQUENCE [LARGE SCALE GENOMIC DNA]</scope>
    <source>
        <strain evidence="7">1611_PpyrPB1</strain>
        <tissue evidence="7">Whole body</tissue>
    </source>
</reference>
<sequence length="381" mass="43576">MKFLLLCVIFTVINSEEIQEFQDSNLQFATDIYKQISKRNTENFLICPLSAQIVLSLATVGARENSAKQLSNCLYLPNDSVKIQSIFQKLNNNFDVTKPYQFSSANKIYLNNKCEIKSHYRDIAINTFKAGIENINFSETEKATKIINQWVESKTNSKIKDLIQKNTIQSNTFAILVNALYFHGDWVNEFGYSGDYKQDFYVSENETVSVNYMTQRNYFNYCYNEKLHAEFLELPFVGDDITMTIVLPKDTHGLKKLENHISSVISPQRLAKSDALITIPKFKMESTIDFKQVLKELGVTDPFNTKANFKGITEAPIYIDEVVQKTFIEINEKGTTAAAATKISFGSISMPLVTFTADHPFIYYLRHRTTGIVFIGRFSRP</sequence>
<dbReference type="Gene3D" id="2.30.39.10">
    <property type="entry name" value="Alpha-1-antitrypsin, domain 1"/>
    <property type="match status" value="1"/>
</dbReference>
<dbReference type="AlphaFoldDB" id="A0A5N4AXI9"/>
<keyword evidence="2" id="KW-0646">Protease inhibitor</keyword>
<dbReference type="InterPro" id="IPR042185">
    <property type="entry name" value="Serpin_sf_2"/>
</dbReference>
<dbReference type="SUPFAM" id="SSF56574">
    <property type="entry name" value="Serpins"/>
    <property type="match status" value="1"/>
</dbReference>
<organism evidence="7 8">
    <name type="scientific">Photinus pyralis</name>
    <name type="common">Common eastern firefly</name>
    <name type="synonym">Lampyris pyralis</name>
    <dbReference type="NCBI Taxonomy" id="7054"/>
    <lineage>
        <taxon>Eukaryota</taxon>
        <taxon>Metazoa</taxon>
        <taxon>Ecdysozoa</taxon>
        <taxon>Arthropoda</taxon>
        <taxon>Hexapoda</taxon>
        <taxon>Insecta</taxon>
        <taxon>Pterygota</taxon>
        <taxon>Neoptera</taxon>
        <taxon>Endopterygota</taxon>
        <taxon>Coleoptera</taxon>
        <taxon>Polyphaga</taxon>
        <taxon>Elateriformia</taxon>
        <taxon>Elateroidea</taxon>
        <taxon>Lampyridae</taxon>
        <taxon>Lampyrinae</taxon>
        <taxon>Photinus</taxon>
    </lineage>
</organism>
<dbReference type="PROSITE" id="PS00284">
    <property type="entry name" value="SERPIN"/>
    <property type="match status" value="1"/>
</dbReference>
<evidence type="ECO:0000256" key="3">
    <source>
        <dbReference type="ARBA" id="ARBA00022900"/>
    </source>
</evidence>
<protein>
    <recommendedName>
        <fullName evidence="6">Serpin domain-containing protein</fullName>
    </recommendedName>
</protein>
<dbReference type="PANTHER" id="PTHR11461:SF211">
    <property type="entry name" value="GH10112P-RELATED"/>
    <property type="match status" value="1"/>
</dbReference>
<dbReference type="InterPro" id="IPR023796">
    <property type="entry name" value="Serpin_dom"/>
</dbReference>
<gene>
    <name evidence="7" type="ORF">PPYR_04154</name>
</gene>
<evidence type="ECO:0000256" key="5">
    <source>
        <dbReference type="SAM" id="SignalP"/>
    </source>
</evidence>
<evidence type="ECO:0000313" key="7">
    <source>
        <dbReference type="EMBL" id="KAB0801968.1"/>
    </source>
</evidence>
<keyword evidence="3" id="KW-0722">Serine protease inhibitor</keyword>
<dbReference type="GO" id="GO:0005615">
    <property type="term" value="C:extracellular space"/>
    <property type="evidence" value="ECO:0007669"/>
    <property type="project" value="InterPro"/>
</dbReference>
<feature type="domain" description="Serpin" evidence="6">
    <location>
        <begin position="30"/>
        <end position="381"/>
    </location>
</feature>
<feature type="signal peptide" evidence="5">
    <location>
        <begin position="1"/>
        <end position="15"/>
    </location>
</feature>
<evidence type="ECO:0000259" key="6">
    <source>
        <dbReference type="SMART" id="SM00093"/>
    </source>
</evidence>
<keyword evidence="5" id="KW-0732">Signal</keyword>
<dbReference type="Proteomes" id="UP000327044">
    <property type="component" value="Unassembled WGS sequence"/>
</dbReference>
<dbReference type="PANTHER" id="PTHR11461">
    <property type="entry name" value="SERINE PROTEASE INHIBITOR, SERPIN"/>
    <property type="match status" value="1"/>
</dbReference>
<dbReference type="InterPro" id="IPR042178">
    <property type="entry name" value="Serpin_sf_1"/>
</dbReference>
<dbReference type="InterPro" id="IPR000215">
    <property type="entry name" value="Serpin_fam"/>
</dbReference>
<proteinExistence type="inferred from homology"/>
<accession>A0A5N4AXI9</accession>